<accession>A0ABS3E6S1</accession>
<protein>
    <submittedName>
        <fullName evidence="1">Tryptophan 7-halogenase</fullName>
    </submittedName>
</protein>
<dbReference type="Pfam" id="PF04820">
    <property type="entry name" value="Trp_halogenase"/>
    <property type="match status" value="1"/>
</dbReference>
<dbReference type="SUPFAM" id="SSF51905">
    <property type="entry name" value="FAD/NAD(P)-binding domain"/>
    <property type="match status" value="1"/>
</dbReference>
<comment type="caution">
    <text evidence="1">The sequence shown here is derived from an EMBL/GenBank/DDBJ whole genome shotgun (WGS) entry which is preliminary data.</text>
</comment>
<proteinExistence type="predicted"/>
<dbReference type="EMBL" id="JAEKJR010000002">
    <property type="protein sequence ID" value="MBN8431000.1"/>
    <property type="molecule type" value="Genomic_DNA"/>
</dbReference>
<gene>
    <name evidence="1" type="ORF">JF535_09085</name>
</gene>
<dbReference type="InterPro" id="IPR006905">
    <property type="entry name" value="Flavin_halogenase"/>
</dbReference>
<evidence type="ECO:0000313" key="2">
    <source>
        <dbReference type="Proteomes" id="UP000664293"/>
    </source>
</evidence>
<sequence>MITSHASKSSKTLRCVIYGNNPAAHYCLHYLYQQIPQEHLDVLLVAPPSPVSGAGFIDSTAAEAHCEIGISTQELLCSDIADTFLALAVTSPHNRAPQWLASAGYGFSHRRQPFFQWWQPSQQLPNAPTATTFNLNCLAAAAGRCGETPPGAPKVHQGMQFRYTDYCNHLAARARALGLTVLHQSALLSAKNGSQYNLILDDTTVQHADFILDCDGALLASAAADHGHMRTLLPVPANRSTQTPSRPYQRSPAASCVIEPTRWLLDIRGDRIDHQIIAGKFHSGFQSAWIGNLIGLGNALNLGHFAIDPLAQAQQQLQFLLPLLPQGSNYRAQQEEFNERVAQYNQQVIDLHSLCHWLAGHSRRLSAGAREQLALFRTCGRTKQADETLLSDETWLLLPLLAGLPPRKSAFPVPTNGDDYMRWLDGLAQRYRKLATTLPSYQRHLETLMHKAGLREAP</sequence>
<dbReference type="Proteomes" id="UP000664293">
    <property type="component" value="Unassembled WGS sequence"/>
</dbReference>
<dbReference type="Gene3D" id="3.50.50.60">
    <property type="entry name" value="FAD/NAD(P)-binding domain"/>
    <property type="match status" value="2"/>
</dbReference>
<keyword evidence="2" id="KW-1185">Reference proteome</keyword>
<name>A0ABS3E6S1_9GAMM</name>
<organism evidence="1 2">
    <name type="scientific">Microbulbifer salipaludis</name>
    <dbReference type="NCBI Taxonomy" id="187980"/>
    <lineage>
        <taxon>Bacteria</taxon>
        <taxon>Pseudomonadati</taxon>
        <taxon>Pseudomonadota</taxon>
        <taxon>Gammaproteobacteria</taxon>
        <taxon>Cellvibrionales</taxon>
        <taxon>Microbulbiferaceae</taxon>
        <taxon>Microbulbifer</taxon>
    </lineage>
</organism>
<dbReference type="RefSeq" id="WP_207001375.1">
    <property type="nucleotide sequence ID" value="NZ_JAEKJR010000002.1"/>
</dbReference>
<dbReference type="InterPro" id="IPR036188">
    <property type="entry name" value="FAD/NAD-bd_sf"/>
</dbReference>
<reference evidence="1 2" key="1">
    <citation type="submission" date="2020-12" db="EMBL/GenBank/DDBJ databases">
        <title>Oil enriched cultivation method for isolating marine PHA-producing bacteria.</title>
        <authorList>
            <person name="Zheng W."/>
            <person name="Yu S."/>
            <person name="Huang Y."/>
        </authorList>
    </citation>
    <scope>NUCLEOTIDE SEQUENCE [LARGE SCALE GENOMIC DNA]</scope>
    <source>
        <strain evidence="1 2">SN0-2</strain>
    </source>
</reference>
<evidence type="ECO:0000313" key="1">
    <source>
        <dbReference type="EMBL" id="MBN8431000.1"/>
    </source>
</evidence>